<reference evidence="2" key="1">
    <citation type="submission" date="2011-02" db="EMBL/GenBank/DDBJ databases">
        <title>The genome of the leaf-cutting ant Acromyrmex echinatior suggests key adaptations to social evolution and fungus farming.</title>
        <authorList>
            <person name="Nygaard S."/>
            <person name="Zhang G."/>
        </authorList>
    </citation>
    <scope>NUCLEOTIDE SEQUENCE</scope>
</reference>
<evidence type="ECO:0000313" key="2">
    <source>
        <dbReference type="EMBL" id="EGI59181.1"/>
    </source>
</evidence>
<organism evidence="3">
    <name type="scientific">Acromyrmex echinatior</name>
    <name type="common">Panamanian leafcutter ant</name>
    <name type="synonym">Acromyrmex octospinosus echinatior</name>
    <dbReference type="NCBI Taxonomy" id="103372"/>
    <lineage>
        <taxon>Eukaryota</taxon>
        <taxon>Metazoa</taxon>
        <taxon>Ecdysozoa</taxon>
        <taxon>Arthropoda</taxon>
        <taxon>Hexapoda</taxon>
        <taxon>Insecta</taxon>
        <taxon>Pterygota</taxon>
        <taxon>Neoptera</taxon>
        <taxon>Endopterygota</taxon>
        <taxon>Hymenoptera</taxon>
        <taxon>Apocrita</taxon>
        <taxon>Aculeata</taxon>
        <taxon>Formicoidea</taxon>
        <taxon>Formicidae</taxon>
        <taxon>Myrmicinae</taxon>
        <taxon>Acromyrmex</taxon>
    </lineage>
</organism>
<dbReference type="EMBL" id="GL888602">
    <property type="protein sequence ID" value="EGI59181.1"/>
    <property type="molecule type" value="Genomic_DNA"/>
</dbReference>
<dbReference type="InParanoid" id="F4X2Z3"/>
<evidence type="ECO:0000256" key="1">
    <source>
        <dbReference type="SAM" id="MobiDB-lite"/>
    </source>
</evidence>
<gene>
    <name evidence="2" type="ORF">G5I_12678</name>
</gene>
<name>F4X2Z3_ACREC</name>
<feature type="region of interest" description="Disordered" evidence="1">
    <location>
        <begin position="131"/>
        <end position="201"/>
    </location>
</feature>
<sequence>MGLPFVLSAQIRLRHLRETICDSKCRRCTRRHIRSHSRKEKAMWRIFALREKLILCEKREVFEIASTNDTRGTVNDGSLNNLHDYEERNKRQSISLPRMGLHAVEVYRPRGEYQLELHPELIRIVQNYRVRRPSTPPPAKRLTTVWPSSYNPYSPKRTERPPQPSEERVERPEQKLRGGESTGETCILSPGPPCFPVSSSS</sequence>
<evidence type="ECO:0000313" key="3">
    <source>
        <dbReference type="Proteomes" id="UP000007755"/>
    </source>
</evidence>
<dbReference type="AlphaFoldDB" id="F4X2Z3"/>
<protein>
    <submittedName>
        <fullName evidence="2">Uncharacterized protein</fullName>
    </submittedName>
</protein>
<dbReference type="OrthoDB" id="10012075at2759"/>
<proteinExistence type="predicted"/>
<dbReference type="Proteomes" id="UP000007755">
    <property type="component" value="Unassembled WGS sequence"/>
</dbReference>
<feature type="compositionally biased region" description="Basic and acidic residues" evidence="1">
    <location>
        <begin position="156"/>
        <end position="178"/>
    </location>
</feature>
<dbReference type="STRING" id="103372.F4X2Z3"/>
<keyword evidence="3" id="KW-1185">Reference proteome</keyword>
<accession>F4X2Z3</accession>